<dbReference type="AlphaFoldDB" id="A0AAW9IX46"/>
<reference evidence="1" key="1">
    <citation type="submission" date="2019-11" db="EMBL/GenBank/DDBJ databases">
        <title>Characterization of Clostridium perfringens isolates from swine manure treated agricultural soils.</title>
        <authorList>
            <person name="Wushke S.T."/>
        </authorList>
    </citation>
    <scope>NUCLEOTIDE SEQUENCE</scope>
    <source>
        <strain evidence="1">V2</strain>
    </source>
</reference>
<feature type="non-terminal residue" evidence="1">
    <location>
        <position position="1"/>
    </location>
</feature>
<name>A0AAW9IX46_CLOPF</name>
<dbReference type="Proteomes" id="UP001292368">
    <property type="component" value="Unassembled WGS sequence"/>
</dbReference>
<comment type="caution">
    <text evidence="1">The sequence shown here is derived from an EMBL/GenBank/DDBJ whole genome shotgun (WGS) entry which is preliminary data.</text>
</comment>
<evidence type="ECO:0000313" key="1">
    <source>
        <dbReference type="EMBL" id="MDZ5010523.1"/>
    </source>
</evidence>
<sequence>HYQRFGEALMDVQDNAKPSDFCK</sequence>
<gene>
    <name evidence="1" type="ORF">GNF77_16805</name>
</gene>
<proteinExistence type="predicted"/>
<evidence type="ECO:0000313" key="2">
    <source>
        <dbReference type="Proteomes" id="UP001292368"/>
    </source>
</evidence>
<protein>
    <submittedName>
        <fullName evidence="1">Manganese catalase family protein</fullName>
    </submittedName>
</protein>
<accession>A0AAW9IX46</accession>
<organism evidence="1 2">
    <name type="scientific">Clostridium perfringens</name>
    <dbReference type="NCBI Taxonomy" id="1502"/>
    <lineage>
        <taxon>Bacteria</taxon>
        <taxon>Bacillati</taxon>
        <taxon>Bacillota</taxon>
        <taxon>Clostridia</taxon>
        <taxon>Eubacteriales</taxon>
        <taxon>Clostridiaceae</taxon>
        <taxon>Clostridium</taxon>
    </lineage>
</organism>
<dbReference type="EMBL" id="WNVM01000481">
    <property type="protein sequence ID" value="MDZ5010523.1"/>
    <property type="molecule type" value="Genomic_DNA"/>
</dbReference>